<proteinExistence type="predicted"/>
<dbReference type="PATRIC" id="fig|929558.5.peg.354"/>
<accession>H1FUB7</accession>
<accession>B6BNS9</accession>
<keyword evidence="2" id="KW-1185">Reference proteome</keyword>
<dbReference type="AlphaFoldDB" id="B6BNS9"/>
<sequence length="143" mass="17051">MSKDEDTKLFLNTGLSHIDVAKALVEDIQSSIEYLTYNIRRYKVPVTLVLFYSQEDISQSLEDSMRLTDVIHTIKLGDAYLSFVFLLFTEEVDCYSFVKHVEHTKLEDIKNFFYFEKLPHTVHNYYNFINSYLFEIEKKETFF</sequence>
<gene>
    <name evidence="1" type="ORF">SMGD1_0356</name>
</gene>
<name>B6BNS9_SULGG</name>
<organism evidence="1 2">
    <name type="scientific">Sulfurimonas gotlandica (strain DSM 19862 / JCM 16533 / GD1)</name>
    <dbReference type="NCBI Taxonomy" id="929558"/>
    <lineage>
        <taxon>Bacteria</taxon>
        <taxon>Pseudomonadati</taxon>
        <taxon>Campylobacterota</taxon>
        <taxon>Epsilonproteobacteria</taxon>
        <taxon>Campylobacterales</taxon>
        <taxon>Sulfurimonadaceae</taxon>
        <taxon>Sulfurimonas</taxon>
    </lineage>
</organism>
<dbReference type="STRING" id="929558.SMGD1_0356"/>
<evidence type="ECO:0000313" key="2">
    <source>
        <dbReference type="Proteomes" id="UP000006431"/>
    </source>
</evidence>
<protein>
    <submittedName>
        <fullName evidence="1">Uncharacterized protein</fullName>
    </submittedName>
</protein>
<dbReference type="HOGENOM" id="CLU_1805170_0_0_7"/>
<comment type="caution">
    <text evidence="1">The sequence shown here is derived from an EMBL/GenBank/DDBJ whole genome shotgun (WGS) entry which is preliminary data.</text>
</comment>
<dbReference type="RefSeq" id="WP_008339918.1">
    <property type="nucleotide sequence ID" value="NZ_AFRZ01000001.1"/>
</dbReference>
<dbReference type="Proteomes" id="UP000006431">
    <property type="component" value="Unassembled WGS sequence"/>
</dbReference>
<reference evidence="1 2" key="1">
    <citation type="journal article" date="2012" name="Proc. Natl. Acad. Sci. U.S.A.">
        <title>Genome and physiology of a model Epsilonproteobacterium responsible for sulfide detoxification in marine oxygen depletion zones.</title>
        <authorList>
            <person name="Grote J."/>
            <person name="Schott T."/>
            <person name="Bruckner C.G."/>
            <person name="Glockner F.O."/>
            <person name="Jost G."/>
            <person name="Teeling H."/>
            <person name="Labrenz M."/>
            <person name="Jurgens K."/>
        </authorList>
    </citation>
    <scope>NUCLEOTIDE SEQUENCE [LARGE SCALE GENOMIC DNA]</scope>
    <source>
        <strain evidence="1 2">GD1</strain>
    </source>
</reference>
<evidence type="ECO:0000313" key="1">
    <source>
        <dbReference type="EMBL" id="EHP28883.1"/>
    </source>
</evidence>
<dbReference type="EMBL" id="AFRZ01000001">
    <property type="protein sequence ID" value="EHP28883.1"/>
    <property type="molecule type" value="Genomic_DNA"/>
</dbReference>